<comment type="caution">
    <text evidence="5">The sequence shown here is derived from an EMBL/GenBank/DDBJ whole genome shotgun (WGS) entry which is preliminary data.</text>
</comment>
<dbReference type="PANTHER" id="PTHR43179">
    <property type="entry name" value="RHAMNOSYLTRANSFERASE WBBL"/>
    <property type="match status" value="1"/>
</dbReference>
<feature type="domain" description="Glycosyltransferase 2-like" evidence="4">
    <location>
        <begin position="11"/>
        <end position="198"/>
    </location>
</feature>
<evidence type="ECO:0000259" key="4">
    <source>
        <dbReference type="Pfam" id="PF00535"/>
    </source>
</evidence>
<dbReference type="Proteomes" id="UP001594351">
    <property type="component" value="Unassembled WGS sequence"/>
</dbReference>
<evidence type="ECO:0000256" key="3">
    <source>
        <dbReference type="ARBA" id="ARBA00022679"/>
    </source>
</evidence>
<dbReference type="SUPFAM" id="SSF53448">
    <property type="entry name" value="Nucleotide-diphospho-sugar transferases"/>
    <property type="match status" value="1"/>
</dbReference>
<dbReference type="Pfam" id="PF00535">
    <property type="entry name" value="Glycos_transf_2"/>
    <property type="match status" value="1"/>
</dbReference>
<gene>
    <name evidence="5" type="ORF">ACFL27_03645</name>
</gene>
<keyword evidence="3 5" id="KW-0808">Transferase</keyword>
<name>A0ABV6YT60_UNCC1</name>
<proteinExistence type="inferred from homology"/>
<evidence type="ECO:0000313" key="6">
    <source>
        <dbReference type="Proteomes" id="UP001594351"/>
    </source>
</evidence>
<sequence length="288" mass="33556">MLGWNKSKIDIIIPFYNQHKLLSRCLKSVELHNSQDVRIVIVNDGSEPQDIRIIKNLCGNLDLEIILLSHKVNKGFRESILTGVAHCDGPYVILLNSDTVVTDNFTRKLTRIMMKDKSIGAVAPISNHPTDLYQFRKKLYLKRHFEDLDHHQVGDRFAPLLNRSWTSRIKNRLLSDTCTRVPYLSACCLALNREVFKKAGFFYQEYEHGYFEDLDLSCCIRNQGYDLAINEDCFVFHRGQGSYKDIARACKEKLIWKNYDIFVDRWGHLPEHDDLCKRMQWAGNECPI</sequence>
<keyword evidence="2 5" id="KW-0328">Glycosyltransferase</keyword>
<evidence type="ECO:0000256" key="1">
    <source>
        <dbReference type="ARBA" id="ARBA00006739"/>
    </source>
</evidence>
<comment type="similarity">
    <text evidence="1">Belongs to the glycosyltransferase 2 family.</text>
</comment>
<dbReference type="GO" id="GO:0016757">
    <property type="term" value="F:glycosyltransferase activity"/>
    <property type="evidence" value="ECO:0007669"/>
    <property type="project" value="UniProtKB-KW"/>
</dbReference>
<dbReference type="EMBL" id="JBHPBY010000030">
    <property type="protein sequence ID" value="MFC1849283.1"/>
    <property type="molecule type" value="Genomic_DNA"/>
</dbReference>
<keyword evidence="6" id="KW-1185">Reference proteome</keyword>
<dbReference type="EC" id="2.4.-.-" evidence="5"/>
<protein>
    <submittedName>
        <fullName evidence="5">Glycosyltransferase family 2 protein</fullName>
        <ecNumber evidence="5">2.4.-.-</ecNumber>
    </submittedName>
</protein>
<dbReference type="InterPro" id="IPR029044">
    <property type="entry name" value="Nucleotide-diphossugar_trans"/>
</dbReference>
<evidence type="ECO:0000313" key="5">
    <source>
        <dbReference type="EMBL" id="MFC1849283.1"/>
    </source>
</evidence>
<dbReference type="InterPro" id="IPR001173">
    <property type="entry name" value="Glyco_trans_2-like"/>
</dbReference>
<evidence type="ECO:0000256" key="2">
    <source>
        <dbReference type="ARBA" id="ARBA00022676"/>
    </source>
</evidence>
<reference evidence="5 6" key="1">
    <citation type="submission" date="2024-09" db="EMBL/GenBank/DDBJ databases">
        <title>Laminarin stimulates single cell rates of sulfate reduction while oxygen inhibits transcriptomic activity in coastal marine sediment.</title>
        <authorList>
            <person name="Lindsay M."/>
            <person name="Orcutt B."/>
            <person name="Emerson D."/>
            <person name="Stepanauskas R."/>
            <person name="D'Angelo T."/>
        </authorList>
    </citation>
    <scope>NUCLEOTIDE SEQUENCE [LARGE SCALE GENOMIC DNA]</scope>
    <source>
        <strain evidence="5">SAG AM-311-K15</strain>
    </source>
</reference>
<accession>A0ABV6YT60</accession>
<organism evidence="5 6">
    <name type="scientific">candidate division CSSED10-310 bacterium</name>
    <dbReference type="NCBI Taxonomy" id="2855610"/>
    <lineage>
        <taxon>Bacteria</taxon>
        <taxon>Bacteria division CSSED10-310</taxon>
    </lineage>
</organism>
<dbReference type="Gene3D" id="3.90.550.10">
    <property type="entry name" value="Spore Coat Polysaccharide Biosynthesis Protein SpsA, Chain A"/>
    <property type="match status" value="1"/>
</dbReference>
<dbReference type="PANTHER" id="PTHR43179:SF12">
    <property type="entry name" value="GALACTOFURANOSYLTRANSFERASE GLFT2"/>
    <property type="match status" value="1"/>
</dbReference>